<dbReference type="SUPFAM" id="SSF88946">
    <property type="entry name" value="Sigma2 domain of RNA polymerase sigma factors"/>
    <property type="match status" value="1"/>
</dbReference>
<sequence>MGQAQTRNQNVALWSAFREGNREAFKRIYDLHADELLCYGHQITTNVQLIEDSIHDLFVELWQSRAGLSDTDSIKFYLFRALRNKIFRVYKRDEFYRATDLENCQELEEQGNWREKQIIQNDGHEELMRQLRAGYRQLSPRQQQAIDLRFTHHFSNEEIAQIMGINYQSACKFIYSGLKVLRQVVRILSVVIILGYLF</sequence>
<keyword evidence="3" id="KW-0731">Sigma factor</keyword>
<dbReference type="PANTHER" id="PTHR43133">
    <property type="entry name" value="RNA POLYMERASE ECF-TYPE SIGMA FACTO"/>
    <property type="match status" value="1"/>
</dbReference>
<dbReference type="InterPro" id="IPR013325">
    <property type="entry name" value="RNA_pol_sigma_r2"/>
</dbReference>
<name>A0A8J3GB18_9BACT</name>
<dbReference type="EMBL" id="BMXF01000003">
    <property type="protein sequence ID" value="GHB78124.1"/>
    <property type="molecule type" value="Genomic_DNA"/>
</dbReference>
<dbReference type="PANTHER" id="PTHR43133:SF46">
    <property type="entry name" value="RNA POLYMERASE SIGMA-70 FACTOR ECF SUBFAMILY"/>
    <property type="match status" value="1"/>
</dbReference>
<keyword evidence="4" id="KW-0804">Transcription</keyword>
<dbReference type="Gene3D" id="1.10.10.10">
    <property type="entry name" value="Winged helix-like DNA-binding domain superfamily/Winged helix DNA-binding domain"/>
    <property type="match status" value="1"/>
</dbReference>
<evidence type="ECO:0000313" key="6">
    <source>
        <dbReference type="EMBL" id="GHB78124.1"/>
    </source>
</evidence>
<dbReference type="GO" id="GO:0006352">
    <property type="term" value="P:DNA-templated transcription initiation"/>
    <property type="evidence" value="ECO:0007669"/>
    <property type="project" value="InterPro"/>
</dbReference>
<dbReference type="RefSeq" id="WP_189565842.1">
    <property type="nucleotide sequence ID" value="NZ_BMXF01000003.1"/>
</dbReference>
<proteinExistence type="inferred from homology"/>
<dbReference type="GO" id="GO:0016987">
    <property type="term" value="F:sigma factor activity"/>
    <property type="evidence" value="ECO:0007669"/>
    <property type="project" value="UniProtKB-KW"/>
</dbReference>
<gene>
    <name evidence="6" type="ORF">GCM10007390_35430</name>
</gene>
<dbReference type="AlphaFoldDB" id="A0A8J3GB18"/>
<keyword evidence="2" id="KW-0805">Transcription regulation</keyword>
<dbReference type="InterPro" id="IPR039425">
    <property type="entry name" value="RNA_pol_sigma-70-like"/>
</dbReference>
<dbReference type="InterPro" id="IPR014284">
    <property type="entry name" value="RNA_pol_sigma-70_dom"/>
</dbReference>
<evidence type="ECO:0000256" key="2">
    <source>
        <dbReference type="ARBA" id="ARBA00023015"/>
    </source>
</evidence>
<accession>A0A8J3GB18</accession>
<dbReference type="GO" id="GO:0003677">
    <property type="term" value="F:DNA binding"/>
    <property type="evidence" value="ECO:0007669"/>
    <property type="project" value="InterPro"/>
</dbReference>
<evidence type="ECO:0000256" key="4">
    <source>
        <dbReference type="ARBA" id="ARBA00023163"/>
    </source>
</evidence>
<reference evidence="6 7" key="1">
    <citation type="journal article" date="2014" name="Int. J. Syst. Evol. Microbiol.">
        <title>Complete genome sequence of Corynebacterium casei LMG S-19264T (=DSM 44701T), isolated from a smear-ripened cheese.</title>
        <authorList>
            <consortium name="US DOE Joint Genome Institute (JGI-PGF)"/>
            <person name="Walter F."/>
            <person name="Albersmeier A."/>
            <person name="Kalinowski J."/>
            <person name="Ruckert C."/>
        </authorList>
    </citation>
    <scope>NUCLEOTIDE SEQUENCE [LARGE SCALE GENOMIC DNA]</scope>
    <source>
        <strain evidence="6 7">KCTC 12866</strain>
    </source>
</reference>
<keyword evidence="7" id="KW-1185">Reference proteome</keyword>
<dbReference type="InterPro" id="IPR036388">
    <property type="entry name" value="WH-like_DNA-bd_sf"/>
</dbReference>
<organism evidence="6 7">
    <name type="scientific">Persicitalea jodogahamensis</name>
    <dbReference type="NCBI Taxonomy" id="402147"/>
    <lineage>
        <taxon>Bacteria</taxon>
        <taxon>Pseudomonadati</taxon>
        <taxon>Bacteroidota</taxon>
        <taxon>Cytophagia</taxon>
        <taxon>Cytophagales</taxon>
        <taxon>Spirosomataceae</taxon>
        <taxon>Persicitalea</taxon>
    </lineage>
</organism>
<dbReference type="SUPFAM" id="SSF88659">
    <property type="entry name" value="Sigma3 and sigma4 domains of RNA polymerase sigma factors"/>
    <property type="match status" value="1"/>
</dbReference>
<evidence type="ECO:0000256" key="1">
    <source>
        <dbReference type="ARBA" id="ARBA00010641"/>
    </source>
</evidence>
<feature type="domain" description="RNA polymerase sigma factor 70 region 4 type 2" evidence="5">
    <location>
        <begin position="136"/>
        <end position="170"/>
    </location>
</feature>
<evidence type="ECO:0000313" key="7">
    <source>
        <dbReference type="Proteomes" id="UP000598271"/>
    </source>
</evidence>
<evidence type="ECO:0000259" key="5">
    <source>
        <dbReference type="Pfam" id="PF08281"/>
    </source>
</evidence>
<evidence type="ECO:0000256" key="3">
    <source>
        <dbReference type="ARBA" id="ARBA00023082"/>
    </source>
</evidence>
<dbReference type="Gene3D" id="1.10.1740.10">
    <property type="match status" value="1"/>
</dbReference>
<dbReference type="InterPro" id="IPR013249">
    <property type="entry name" value="RNA_pol_sigma70_r4_t2"/>
</dbReference>
<keyword evidence="6" id="KW-0240">DNA-directed RNA polymerase</keyword>
<dbReference type="NCBIfam" id="TIGR02937">
    <property type="entry name" value="sigma70-ECF"/>
    <property type="match status" value="1"/>
</dbReference>
<comment type="similarity">
    <text evidence="1">Belongs to the sigma-70 factor family. ECF subfamily.</text>
</comment>
<protein>
    <submittedName>
        <fullName evidence="6">DNA-directed RNA polymerase sigma-70 factor</fullName>
    </submittedName>
</protein>
<comment type="caution">
    <text evidence="6">The sequence shown here is derived from an EMBL/GenBank/DDBJ whole genome shotgun (WGS) entry which is preliminary data.</text>
</comment>
<dbReference type="GO" id="GO:0000428">
    <property type="term" value="C:DNA-directed RNA polymerase complex"/>
    <property type="evidence" value="ECO:0007669"/>
    <property type="project" value="UniProtKB-KW"/>
</dbReference>
<dbReference type="Proteomes" id="UP000598271">
    <property type="component" value="Unassembled WGS sequence"/>
</dbReference>
<dbReference type="Pfam" id="PF08281">
    <property type="entry name" value="Sigma70_r4_2"/>
    <property type="match status" value="1"/>
</dbReference>
<dbReference type="InterPro" id="IPR013324">
    <property type="entry name" value="RNA_pol_sigma_r3/r4-like"/>
</dbReference>